<dbReference type="CDD" id="cd01949">
    <property type="entry name" value="GGDEF"/>
    <property type="match status" value="1"/>
</dbReference>
<dbReference type="GO" id="GO:1902201">
    <property type="term" value="P:negative regulation of bacterial-type flagellum-dependent cell motility"/>
    <property type="evidence" value="ECO:0007669"/>
    <property type="project" value="TreeGrafter"/>
</dbReference>
<feature type="transmembrane region" description="Helical" evidence="4">
    <location>
        <begin position="274"/>
        <end position="293"/>
    </location>
</feature>
<dbReference type="Pfam" id="PF00990">
    <property type="entry name" value="GGDEF"/>
    <property type="match status" value="1"/>
</dbReference>
<evidence type="ECO:0000313" key="7">
    <source>
        <dbReference type="Proteomes" id="UP000294914"/>
    </source>
</evidence>
<keyword evidence="4" id="KW-0812">Transmembrane</keyword>
<feature type="transmembrane region" description="Helical" evidence="4">
    <location>
        <begin position="236"/>
        <end position="254"/>
    </location>
</feature>
<dbReference type="InterPro" id="IPR011622">
    <property type="entry name" value="7TMR_DISM_rcpt_extracell_dom2"/>
</dbReference>
<dbReference type="NCBIfam" id="TIGR00254">
    <property type="entry name" value="GGDEF"/>
    <property type="match status" value="1"/>
</dbReference>
<comment type="catalytic activity">
    <reaction evidence="3">
        <text>2 GTP = 3',3'-c-di-GMP + 2 diphosphate</text>
        <dbReference type="Rhea" id="RHEA:24898"/>
        <dbReference type="ChEBI" id="CHEBI:33019"/>
        <dbReference type="ChEBI" id="CHEBI:37565"/>
        <dbReference type="ChEBI" id="CHEBI:58805"/>
        <dbReference type="EC" id="2.7.7.65"/>
    </reaction>
</comment>
<dbReference type="Gene3D" id="3.30.70.270">
    <property type="match status" value="1"/>
</dbReference>
<accession>A0A4R8ISL1</accession>
<dbReference type="GO" id="GO:0005886">
    <property type="term" value="C:plasma membrane"/>
    <property type="evidence" value="ECO:0007669"/>
    <property type="project" value="TreeGrafter"/>
</dbReference>
<dbReference type="GO" id="GO:0043709">
    <property type="term" value="P:cell adhesion involved in single-species biofilm formation"/>
    <property type="evidence" value="ECO:0007669"/>
    <property type="project" value="TreeGrafter"/>
</dbReference>
<feature type="transmembrane region" description="Helical" evidence="4">
    <location>
        <begin position="389"/>
        <end position="409"/>
    </location>
</feature>
<dbReference type="EC" id="2.7.7.65" evidence="2"/>
<dbReference type="PANTHER" id="PTHR45138:SF9">
    <property type="entry name" value="DIGUANYLATE CYCLASE DGCM-RELATED"/>
    <property type="match status" value="1"/>
</dbReference>
<sequence length="590" mass="67751">MPYSQPAPVTRAASGHRMILCQRFIAVLLISLLLSTSPRCATAEGGDMPEIEISSLESRLLRDPVQHWTSETQTRIDELPIDAFRPLTDEQVNQGITDRDYWIRFRVSNADNNNPVRWVLHHETSYLDEMSVYYADNDQPLQKVTLSDREPFTERPVDYRTLAFEHTTRQNSYTDLYLRLRYEKPDAMSLNVYLSRADIFYNKSRKEYFLFGTYYGVMGSLLIIALVFASIMRQVVYLYYAVFLASSILMWALLNGFAFQYLWPGSVYWQNEGFHIIFLATAITALQFSRHFLQTARCCPRINKIIYLAQWIMIGGILLRFAGLYTPVLYLSFVSLALLALLPLLGYFAYQYGMRYARWYSIAWLFYGISLVFSVLSAGSNLLSWGMTPLIFTQIGGVLESVFLLIALGERLVGWDRDRLHALEIANKDPLTGLGNRRALEEAFDSLKIQLRSTDKPVFLLMIDLDHFKEINDEYGHDAGDYILQHLARILSLLCRPEDICIRYGGEEFAVLTRMDNVEQACQFSERIRTEFANQPTTYEETPIPHTLTIGVAGPIESGHEIKRAELLRQADAALYRAKQAGRNQTVVYA</sequence>
<dbReference type="SUPFAM" id="SSF55073">
    <property type="entry name" value="Nucleotide cyclase"/>
    <property type="match status" value="1"/>
</dbReference>
<comment type="caution">
    <text evidence="6">The sequence shown here is derived from an EMBL/GenBank/DDBJ whole genome shotgun (WGS) entry which is preliminary data.</text>
</comment>
<evidence type="ECO:0000256" key="3">
    <source>
        <dbReference type="ARBA" id="ARBA00034247"/>
    </source>
</evidence>
<keyword evidence="7" id="KW-1185">Reference proteome</keyword>
<keyword evidence="4" id="KW-1133">Transmembrane helix</keyword>
<dbReference type="InterPro" id="IPR029787">
    <property type="entry name" value="Nucleotide_cyclase"/>
</dbReference>
<dbReference type="InterPro" id="IPR043128">
    <property type="entry name" value="Rev_trsase/Diguanyl_cyclase"/>
</dbReference>
<dbReference type="AlphaFoldDB" id="A0A4R8ISL1"/>
<reference evidence="6 7" key="1">
    <citation type="submission" date="2019-03" db="EMBL/GenBank/DDBJ databases">
        <title>Genomic Encyclopedia of Type Strains, Phase IV (KMG-IV): sequencing the most valuable type-strain genomes for metagenomic binning, comparative biology and taxonomic classification.</title>
        <authorList>
            <person name="Goeker M."/>
        </authorList>
    </citation>
    <scope>NUCLEOTIDE SEQUENCE [LARGE SCALE GENOMIC DNA]</scope>
    <source>
        <strain evidence="6 7">DSM 16326</strain>
    </source>
</reference>
<dbReference type="InterPro" id="IPR050469">
    <property type="entry name" value="Diguanylate_Cyclase"/>
</dbReference>
<dbReference type="GO" id="GO:0052621">
    <property type="term" value="F:diguanylate cyclase activity"/>
    <property type="evidence" value="ECO:0007669"/>
    <property type="project" value="UniProtKB-EC"/>
</dbReference>
<dbReference type="SMART" id="SM00267">
    <property type="entry name" value="GGDEF"/>
    <property type="match status" value="1"/>
</dbReference>
<keyword evidence="4" id="KW-0472">Membrane</keyword>
<feature type="transmembrane region" description="Helical" evidence="4">
    <location>
        <begin position="305"/>
        <end position="322"/>
    </location>
</feature>
<dbReference type="InterPro" id="IPR011623">
    <property type="entry name" value="7TMR_DISM_rcpt_extracell_dom1"/>
</dbReference>
<feature type="domain" description="GGDEF" evidence="5">
    <location>
        <begin position="456"/>
        <end position="590"/>
    </location>
</feature>
<dbReference type="Pfam" id="PF07695">
    <property type="entry name" value="7TMR-DISM_7TM"/>
    <property type="match status" value="1"/>
</dbReference>
<dbReference type="EMBL" id="SOQX01000005">
    <property type="protein sequence ID" value="TDY00539.1"/>
    <property type="molecule type" value="Genomic_DNA"/>
</dbReference>
<evidence type="ECO:0000313" key="6">
    <source>
        <dbReference type="EMBL" id="TDY00539.1"/>
    </source>
</evidence>
<evidence type="ECO:0000259" key="5">
    <source>
        <dbReference type="PROSITE" id="PS50887"/>
    </source>
</evidence>
<name>A0A4R8ISL1_9GAMM</name>
<evidence type="ECO:0000256" key="4">
    <source>
        <dbReference type="SAM" id="Phobius"/>
    </source>
</evidence>
<dbReference type="Proteomes" id="UP000294914">
    <property type="component" value="Unassembled WGS sequence"/>
</dbReference>
<dbReference type="FunFam" id="3.30.70.270:FF:000001">
    <property type="entry name" value="Diguanylate cyclase domain protein"/>
    <property type="match status" value="1"/>
</dbReference>
<evidence type="ECO:0000256" key="2">
    <source>
        <dbReference type="ARBA" id="ARBA00012528"/>
    </source>
</evidence>
<comment type="cofactor">
    <cofactor evidence="1">
        <name>Mg(2+)</name>
        <dbReference type="ChEBI" id="CHEBI:18420"/>
    </cofactor>
</comment>
<dbReference type="Gene3D" id="2.60.40.2380">
    <property type="match status" value="1"/>
</dbReference>
<gene>
    <name evidence="6" type="ORF">EDC23_2042</name>
</gene>
<proteinExistence type="predicted"/>
<organism evidence="6 7">
    <name type="scientific">Thiohalophilus thiocyanatoxydans</name>
    <dbReference type="NCBI Taxonomy" id="381308"/>
    <lineage>
        <taxon>Bacteria</taxon>
        <taxon>Pseudomonadati</taxon>
        <taxon>Pseudomonadota</taxon>
        <taxon>Gammaproteobacteria</taxon>
        <taxon>Thiohalomonadales</taxon>
        <taxon>Thiohalophilaceae</taxon>
        <taxon>Thiohalophilus</taxon>
    </lineage>
</organism>
<dbReference type="PROSITE" id="PS50887">
    <property type="entry name" value="GGDEF"/>
    <property type="match status" value="1"/>
</dbReference>
<feature type="transmembrane region" description="Helical" evidence="4">
    <location>
        <begin position="208"/>
        <end position="229"/>
    </location>
</feature>
<feature type="transmembrane region" description="Helical" evidence="4">
    <location>
        <begin position="328"/>
        <end position="350"/>
    </location>
</feature>
<dbReference type="PANTHER" id="PTHR45138">
    <property type="entry name" value="REGULATORY COMPONENTS OF SENSORY TRANSDUCTION SYSTEM"/>
    <property type="match status" value="1"/>
</dbReference>
<evidence type="ECO:0000256" key="1">
    <source>
        <dbReference type="ARBA" id="ARBA00001946"/>
    </source>
</evidence>
<protein>
    <recommendedName>
        <fullName evidence="2">diguanylate cyclase</fullName>
        <ecNumber evidence="2">2.7.7.65</ecNumber>
    </recommendedName>
</protein>
<feature type="transmembrane region" description="Helical" evidence="4">
    <location>
        <begin position="362"/>
        <end position="383"/>
    </location>
</feature>
<dbReference type="InterPro" id="IPR000160">
    <property type="entry name" value="GGDEF_dom"/>
</dbReference>
<dbReference type="Pfam" id="PF07696">
    <property type="entry name" value="7TMR-DISMED2"/>
    <property type="match status" value="1"/>
</dbReference>